<organism evidence="1 2">
    <name type="scientific">Brassica napus</name>
    <name type="common">Rape</name>
    <dbReference type="NCBI Taxonomy" id="3708"/>
    <lineage>
        <taxon>Eukaryota</taxon>
        <taxon>Viridiplantae</taxon>
        <taxon>Streptophyta</taxon>
        <taxon>Embryophyta</taxon>
        <taxon>Tracheophyta</taxon>
        <taxon>Spermatophyta</taxon>
        <taxon>Magnoliopsida</taxon>
        <taxon>eudicotyledons</taxon>
        <taxon>Gunneridae</taxon>
        <taxon>Pentapetalae</taxon>
        <taxon>rosids</taxon>
        <taxon>malvids</taxon>
        <taxon>Brassicales</taxon>
        <taxon>Brassicaceae</taxon>
        <taxon>Brassiceae</taxon>
        <taxon>Brassica</taxon>
    </lineage>
</organism>
<evidence type="ECO:0000313" key="2">
    <source>
        <dbReference type="Proteomes" id="UP000824890"/>
    </source>
</evidence>
<evidence type="ECO:0000313" key="1">
    <source>
        <dbReference type="EMBL" id="KAH0902442.1"/>
    </source>
</evidence>
<dbReference type="Proteomes" id="UP000824890">
    <property type="component" value="Unassembled WGS sequence"/>
</dbReference>
<protein>
    <submittedName>
        <fullName evidence="1">Uncharacterized protein</fullName>
    </submittedName>
</protein>
<comment type="caution">
    <text evidence="1">The sequence shown here is derived from an EMBL/GenBank/DDBJ whole genome shotgun (WGS) entry which is preliminary data.</text>
</comment>
<keyword evidence="2" id="KW-1185">Reference proteome</keyword>
<proteinExistence type="predicted"/>
<dbReference type="Gene3D" id="3.40.50.720">
    <property type="entry name" value="NAD(P)-binding Rossmann-like Domain"/>
    <property type="match status" value="1"/>
</dbReference>
<sequence>MDQNQSRELSSSSISTLTAKDENERWRSIVDESCKTPIDHVLIKQKFGLCVDDRFMYYRNSYKRKNHLDMKKNDDWILFQSFQLLSRVHFLLLHSHQAFKFSFSNNRCLFGILSAVNKRMGSIGLVHIQDICMAHLFLIEEPQAEGQCICCVDNIDKVDDDLEERPGYSVC</sequence>
<accession>A0ABQ8BCA7</accession>
<gene>
    <name evidence="1" type="ORF">HID58_041945</name>
</gene>
<dbReference type="EMBL" id="JAGKQM010000011">
    <property type="protein sequence ID" value="KAH0902442.1"/>
    <property type="molecule type" value="Genomic_DNA"/>
</dbReference>
<name>A0ABQ8BCA7_BRANA</name>
<reference evidence="1 2" key="1">
    <citation type="submission" date="2021-05" db="EMBL/GenBank/DDBJ databases">
        <title>Genome Assembly of Synthetic Allotetraploid Brassica napus Reveals Homoeologous Exchanges between Subgenomes.</title>
        <authorList>
            <person name="Davis J.T."/>
        </authorList>
    </citation>
    <scope>NUCLEOTIDE SEQUENCE [LARGE SCALE GENOMIC DNA]</scope>
    <source>
        <strain evidence="2">cv. Da-Ae</strain>
        <tissue evidence="1">Seedling</tissue>
    </source>
</reference>